<dbReference type="EMBL" id="STGU01000028">
    <property type="protein sequence ID" value="THV29956.1"/>
    <property type="molecule type" value="Genomic_DNA"/>
</dbReference>
<sequence>MRHEFAEGPVDVGFHGWRSPKEIMDYPDLEDDVVVISTWNGTRWPEAGRVVRYLSDRKDALGKRNLWDMWASNALRFATREEAEAWIDEHAPERKADLRPCIRTIAELKALVQYPTTPWRRLATC</sequence>
<name>A0A4V4HPG8_9HYPH</name>
<dbReference type="AlphaFoldDB" id="A0A4V4HPG8"/>
<evidence type="ECO:0000313" key="2">
    <source>
        <dbReference type="Proteomes" id="UP000307378"/>
    </source>
</evidence>
<reference evidence="1 2" key="1">
    <citation type="submission" date="2019-04" db="EMBL/GenBank/DDBJ databases">
        <title>genome sequence of strain W3.</title>
        <authorList>
            <person name="Gao J."/>
            <person name="Sun J."/>
        </authorList>
    </citation>
    <scope>NUCLEOTIDE SEQUENCE [LARGE SCALE GENOMIC DNA]</scope>
    <source>
        <strain evidence="1 2">W3</strain>
    </source>
</reference>
<gene>
    <name evidence="1" type="ORF">FAA86_23125</name>
</gene>
<evidence type="ECO:0000313" key="1">
    <source>
        <dbReference type="EMBL" id="THV29956.1"/>
    </source>
</evidence>
<comment type="caution">
    <text evidence="1">The sequence shown here is derived from an EMBL/GenBank/DDBJ whole genome shotgun (WGS) entry which is preliminary data.</text>
</comment>
<proteinExistence type="predicted"/>
<dbReference type="Proteomes" id="UP000307378">
    <property type="component" value="Unassembled WGS sequence"/>
</dbReference>
<protein>
    <submittedName>
        <fullName evidence="1">Uncharacterized protein</fullName>
    </submittedName>
</protein>
<accession>A0A4V4HPG8</accession>
<dbReference type="RefSeq" id="WP_136543550.1">
    <property type="nucleotide sequence ID" value="NZ_STGU01000028.1"/>
</dbReference>
<organism evidence="1 2">
    <name type="scientific">Rhizobium rosettiformans W3</name>
    <dbReference type="NCBI Taxonomy" id="538378"/>
    <lineage>
        <taxon>Bacteria</taxon>
        <taxon>Pseudomonadati</taxon>
        <taxon>Pseudomonadota</taxon>
        <taxon>Alphaproteobacteria</taxon>
        <taxon>Hyphomicrobiales</taxon>
        <taxon>Rhizobiaceae</taxon>
        <taxon>Rhizobium/Agrobacterium group</taxon>
        <taxon>Rhizobium</taxon>
    </lineage>
</organism>